<dbReference type="CDD" id="cd13138">
    <property type="entry name" value="MATE_yoeA_like"/>
    <property type="match status" value="1"/>
</dbReference>
<dbReference type="PANTHER" id="PTHR43549">
    <property type="entry name" value="MULTIDRUG RESISTANCE PROTEIN YPNP-RELATED"/>
    <property type="match status" value="1"/>
</dbReference>
<proteinExistence type="predicted"/>
<feature type="transmembrane region" description="Helical" evidence="7">
    <location>
        <begin position="63"/>
        <end position="86"/>
    </location>
</feature>
<feature type="transmembrane region" description="Helical" evidence="7">
    <location>
        <begin position="245"/>
        <end position="267"/>
    </location>
</feature>
<feature type="transmembrane region" description="Helical" evidence="7">
    <location>
        <begin position="21"/>
        <end position="43"/>
    </location>
</feature>
<dbReference type="PIRSF" id="PIRSF006603">
    <property type="entry name" value="DinF"/>
    <property type="match status" value="1"/>
</dbReference>
<gene>
    <name evidence="8" type="ORF">JK636_06875</name>
</gene>
<keyword evidence="2" id="KW-0813">Transport</keyword>
<dbReference type="InterPro" id="IPR048279">
    <property type="entry name" value="MdtK-like"/>
</dbReference>
<evidence type="ECO:0000256" key="4">
    <source>
        <dbReference type="ARBA" id="ARBA00022692"/>
    </source>
</evidence>
<evidence type="ECO:0000256" key="3">
    <source>
        <dbReference type="ARBA" id="ARBA00022475"/>
    </source>
</evidence>
<feature type="transmembrane region" description="Helical" evidence="7">
    <location>
        <begin position="366"/>
        <end position="387"/>
    </location>
</feature>
<comment type="caution">
    <text evidence="8">The sequence shown here is derived from an EMBL/GenBank/DDBJ whole genome shotgun (WGS) entry which is preliminary data.</text>
</comment>
<keyword evidence="6 7" id="KW-0472">Membrane</keyword>
<keyword evidence="3" id="KW-1003">Cell membrane</keyword>
<dbReference type="InterPro" id="IPR002528">
    <property type="entry name" value="MATE_fam"/>
</dbReference>
<organism evidence="8 9">
    <name type="scientific">Clostridium rhizosphaerae</name>
    <dbReference type="NCBI Taxonomy" id="2803861"/>
    <lineage>
        <taxon>Bacteria</taxon>
        <taxon>Bacillati</taxon>
        <taxon>Bacillota</taxon>
        <taxon>Clostridia</taxon>
        <taxon>Eubacteriales</taxon>
        <taxon>Clostridiaceae</taxon>
        <taxon>Clostridium</taxon>
    </lineage>
</organism>
<dbReference type="Pfam" id="PF01554">
    <property type="entry name" value="MatE"/>
    <property type="match status" value="2"/>
</dbReference>
<evidence type="ECO:0000256" key="6">
    <source>
        <dbReference type="ARBA" id="ARBA00023136"/>
    </source>
</evidence>
<dbReference type="NCBIfam" id="TIGR00797">
    <property type="entry name" value="matE"/>
    <property type="match status" value="1"/>
</dbReference>
<comment type="subcellular location">
    <subcellularLocation>
        <location evidence="1">Cell membrane</location>
        <topology evidence="1">Multi-pass membrane protein</topology>
    </subcellularLocation>
</comment>
<keyword evidence="9" id="KW-1185">Reference proteome</keyword>
<evidence type="ECO:0000256" key="2">
    <source>
        <dbReference type="ARBA" id="ARBA00022448"/>
    </source>
</evidence>
<feature type="transmembrane region" description="Helical" evidence="7">
    <location>
        <begin position="107"/>
        <end position="129"/>
    </location>
</feature>
<name>A0ABS1T9Z1_9CLOT</name>
<dbReference type="PANTHER" id="PTHR43549:SF2">
    <property type="entry name" value="MULTIDRUG RESISTANCE PROTEIN NORM-RELATED"/>
    <property type="match status" value="1"/>
</dbReference>
<dbReference type="RefSeq" id="WP_202748090.1">
    <property type="nucleotide sequence ID" value="NZ_JAESWC010000002.1"/>
</dbReference>
<evidence type="ECO:0000313" key="9">
    <source>
        <dbReference type="Proteomes" id="UP000632377"/>
    </source>
</evidence>
<dbReference type="Proteomes" id="UP000632377">
    <property type="component" value="Unassembled WGS sequence"/>
</dbReference>
<feature type="transmembrane region" description="Helical" evidence="7">
    <location>
        <begin position="204"/>
        <end position="224"/>
    </location>
</feature>
<protein>
    <submittedName>
        <fullName evidence="8">MATE family efflux transporter</fullName>
    </submittedName>
</protein>
<evidence type="ECO:0000256" key="5">
    <source>
        <dbReference type="ARBA" id="ARBA00022989"/>
    </source>
</evidence>
<keyword evidence="5 7" id="KW-1133">Transmembrane helix</keyword>
<dbReference type="InterPro" id="IPR052031">
    <property type="entry name" value="Membrane_Transporter-Flippase"/>
</dbReference>
<feature type="transmembrane region" description="Helical" evidence="7">
    <location>
        <begin position="418"/>
        <end position="442"/>
    </location>
</feature>
<evidence type="ECO:0000256" key="7">
    <source>
        <dbReference type="SAM" id="Phobius"/>
    </source>
</evidence>
<feature type="transmembrane region" description="Helical" evidence="7">
    <location>
        <begin position="323"/>
        <end position="346"/>
    </location>
</feature>
<feature type="transmembrane region" description="Helical" evidence="7">
    <location>
        <begin position="394"/>
        <end position="412"/>
    </location>
</feature>
<evidence type="ECO:0000313" key="8">
    <source>
        <dbReference type="EMBL" id="MBL4935481.1"/>
    </source>
</evidence>
<accession>A0ABS1T9Z1</accession>
<dbReference type="EMBL" id="JAESWC010000002">
    <property type="protein sequence ID" value="MBL4935481.1"/>
    <property type="molecule type" value="Genomic_DNA"/>
</dbReference>
<keyword evidence="4 7" id="KW-0812">Transmembrane</keyword>
<feature type="transmembrane region" description="Helical" evidence="7">
    <location>
        <begin position="141"/>
        <end position="163"/>
    </location>
</feature>
<feature type="transmembrane region" description="Helical" evidence="7">
    <location>
        <begin position="175"/>
        <end position="198"/>
    </location>
</feature>
<reference evidence="8 9" key="1">
    <citation type="submission" date="2021-01" db="EMBL/GenBank/DDBJ databases">
        <title>Genome public.</title>
        <authorList>
            <person name="Liu C."/>
            <person name="Sun Q."/>
        </authorList>
    </citation>
    <scope>NUCLEOTIDE SEQUENCE [LARGE SCALE GENOMIC DNA]</scope>
    <source>
        <strain evidence="8 9">YIM B02515</strain>
    </source>
</reference>
<evidence type="ECO:0000256" key="1">
    <source>
        <dbReference type="ARBA" id="ARBA00004651"/>
    </source>
</evidence>
<sequence>MNFNFLHQNTEKRRELILNGPISTTLLLLSVPTLMMGLVQSIMPVMDGIFINNIVGTIGASAITYSGPIINMMVALAQGLSVAGMAMIGQMNGKGNYKNAKHVSTQIVVFAFLIGCITAPLLYLLAFPISSRVDSQISHDVFLYLALNSLVLPFSFLESIYNAIKNANGKPEATFIRMILMLILKIVFNVLFIVVFHFGLIGSVMSSLVSNMLICIWMFYELFIKEGDDKLLLKGFKFDFKVLKRLIKIGVPSMISSLMLNLGFFLINNETEKYGPVVLTGQGIANNISSVCFNLPSAFGSSITTMVSMNVGAGQGDKAKKSTVVACIISAVTAAILIAIVVPLSSSLTVLFTHEQNVLDIANKSLHIYTYSVIGFGICMVEQGAFIGLGRTGVPLIISILRIWLLRYLFILGTERYLSFYSVFWGNLFSNYMAAIITTILITRIKWVSSISQSNSINENAGKTSTALKYKESHSS</sequence>